<dbReference type="Gene3D" id="1.20.5.780">
    <property type="entry name" value="Single helix bin"/>
    <property type="match status" value="1"/>
</dbReference>
<dbReference type="InterPro" id="IPR000272">
    <property type="entry name" value="Ion-transport_regulator_FXYD"/>
</dbReference>
<feature type="transmembrane region" description="Helical" evidence="7">
    <location>
        <begin position="30"/>
        <end position="51"/>
    </location>
</feature>
<comment type="similarity">
    <text evidence="2 7">Belongs to the FXYD family.</text>
</comment>
<evidence type="ECO:0000256" key="2">
    <source>
        <dbReference type="ARBA" id="ARBA00005948"/>
    </source>
</evidence>
<dbReference type="Pfam" id="PF02038">
    <property type="entry name" value="ATP1G1_PLM_MAT8"/>
    <property type="match status" value="1"/>
</dbReference>
<proteinExistence type="inferred from homology"/>
<name>A0A3B4G5R4_9CICH</name>
<dbReference type="GO" id="GO:0099106">
    <property type="term" value="F:ion channel regulator activity"/>
    <property type="evidence" value="ECO:0007669"/>
    <property type="project" value="InterPro"/>
</dbReference>
<evidence type="ECO:0000256" key="5">
    <source>
        <dbReference type="ARBA" id="ARBA00023065"/>
    </source>
</evidence>
<feature type="signal peptide" evidence="7">
    <location>
        <begin position="1"/>
        <end position="22"/>
    </location>
</feature>
<dbReference type="STRING" id="303518.ENSPNYP00000018220"/>
<evidence type="ECO:0000256" key="6">
    <source>
        <dbReference type="ARBA" id="ARBA00023136"/>
    </source>
</evidence>
<keyword evidence="5 7" id="KW-0406">Ion transport</keyword>
<accession>A0A3B4G5R4</accession>
<dbReference type="GO" id="GO:0016020">
    <property type="term" value="C:membrane"/>
    <property type="evidence" value="ECO:0007669"/>
    <property type="project" value="UniProtKB-SubCell"/>
</dbReference>
<keyword evidence="4 7" id="KW-0812">Transmembrane</keyword>
<reference evidence="8" key="1">
    <citation type="submission" date="2023-09" db="UniProtKB">
        <authorList>
            <consortium name="Ensembl"/>
        </authorList>
    </citation>
    <scope>IDENTIFICATION</scope>
</reference>
<dbReference type="Ensembl" id="ENSPNYT00000018673.1">
    <property type="protein sequence ID" value="ENSPNYP00000018220.1"/>
    <property type="gene ID" value="ENSPNYG00000013773.1"/>
</dbReference>
<dbReference type="GO" id="GO:0006811">
    <property type="term" value="P:monoatomic ion transport"/>
    <property type="evidence" value="ECO:0007669"/>
    <property type="project" value="UniProtKB-KW"/>
</dbReference>
<evidence type="ECO:0000256" key="7">
    <source>
        <dbReference type="RuleBase" id="RU364131"/>
    </source>
</evidence>
<comment type="subcellular location">
    <subcellularLocation>
        <location evidence="1">Membrane</location>
        <topology evidence="1">Single-pass membrane protein</topology>
    </subcellularLocation>
</comment>
<organism evidence="8">
    <name type="scientific">Pundamilia nyererei</name>
    <dbReference type="NCBI Taxonomy" id="303518"/>
    <lineage>
        <taxon>Eukaryota</taxon>
        <taxon>Metazoa</taxon>
        <taxon>Chordata</taxon>
        <taxon>Craniata</taxon>
        <taxon>Vertebrata</taxon>
        <taxon>Euteleostomi</taxon>
        <taxon>Actinopterygii</taxon>
        <taxon>Neopterygii</taxon>
        <taxon>Teleostei</taxon>
        <taxon>Neoteleostei</taxon>
        <taxon>Acanthomorphata</taxon>
        <taxon>Ovalentaria</taxon>
        <taxon>Cichlomorphae</taxon>
        <taxon>Cichliformes</taxon>
        <taxon>Cichlidae</taxon>
        <taxon>African cichlids</taxon>
        <taxon>Pseudocrenilabrinae</taxon>
        <taxon>Haplochromini</taxon>
        <taxon>Pundamilia</taxon>
    </lineage>
</organism>
<feature type="chain" id="PRO_5017103804" description="FXYD domain-containing ion transport regulator" evidence="7">
    <location>
        <begin position="23"/>
        <end position="74"/>
    </location>
</feature>
<evidence type="ECO:0000256" key="1">
    <source>
        <dbReference type="ARBA" id="ARBA00004167"/>
    </source>
</evidence>
<sequence>ISYFITLASLAVLFGLFVEAEANYESLRIGGLVFAILLISAGIGFLLCKYCNRNKNTHMDKNLAGDGAERLTAS</sequence>
<keyword evidence="6 7" id="KW-0472">Membrane</keyword>
<protein>
    <recommendedName>
        <fullName evidence="7">FXYD domain-containing ion transport regulator</fullName>
    </recommendedName>
</protein>
<evidence type="ECO:0000256" key="3">
    <source>
        <dbReference type="ARBA" id="ARBA00022448"/>
    </source>
</evidence>
<dbReference type="GeneTree" id="ENSGT01030000235509"/>
<evidence type="ECO:0000256" key="4">
    <source>
        <dbReference type="ARBA" id="ARBA00022692"/>
    </source>
</evidence>
<dbReference type="AlphaFoldDB" id="A0A3B4G5R4"/>
<keyword evidence="3 7" id="KW-0813">Transport</keyword>
<dbReference type="GO" id="GO:0043269">
    <property type="term" value="P:regulation of monoatomic ion transport"/>
    <property type="evidence" value="ECO:0007669"/>
    <property type="project" value="InterPro"/>
</dbReference>
<evidence type="ECO:0000313" key="8">
    <source>
        <dbReference type="Ensembl" id="ENSPNYP00000018220.1"/>
    </source>
</evidence>
<keyword evidence="7" id="KW-0732">Signal</keyword>
<keyword evidence="7" id="KW-1133">Transmembrane helix</keyword>